<dbReference type="AlphaFoldDB" id="A0A7X0EHC3"/>
<evidence type="ECO:0000313" key="2">
    <source>
        <dbReference type="Proteomes" id="UP000539175"/>
    </source>
</evidence>
<dbReference type="EMBL" id="JACIIZ010000017">
    <property type="protein sequence ID" value="MBB6254489.1"/>
    <property type="molecule type" value="Genomic_DNA"/>
</dbReference>
<keyword evidence="2" id="KW-1185">Reference proteome</keyword>
<evidence type="ECO:0000313" key="1">
    <source>
        <dbReference type="EMBL" id="MBB6254489.1"/>
    </source>
</evidence>
<protein>
    <submittedName>
        <fullName evidence="1">Uncharacterized protein</fullName>
    </submittedName>
</protein>
<sequence length="152" mass="15906">MNIATAYADLTLDEIKALLAGGTLTVHSVARPPSADQPVDRSGVLAVFTFANPAFAPAEDGLEKPLFLANPVPALDGGVPGFARARTADGTVVADFSAGPGDREIKFAEVSCSEKAPVRLTAFKVIAEGGWPERPDYYNTKPRPGFPLPATP</sequence>
<name>A0A7X0EHC3_9PROT</name>
<gene>
    <name evidence="1" type="ORF">FHS74_005078</name>
</gene>
<reference evidence="1 2" key="1">
    <citation type="submission" date="2020-08" db="EMBL/GenBank/DDBJ databases">
        <title>Genomic Encyclopedia of Type Strains, Phase IV (KMG-IV): sequencing the most valuable type-strain genomes for metagenomic binning, comparative biology and taxonomic classification.</title>
        <authorList>
            <person name="Goeker M."/>
        </authorList>
    </citation>
    <scope>NUCLEOTIDE SEQUENCE [LARGE SCALE GENOMIC DNA]</scope>
    <source>
        <strain evidence="1 2">DSM 22198</strain>
    </source>
</reference>
<accession>A0A7X0EHC3</accession>
<dbReference type="RefSeq" id="WP_184806944.1">
    <property type="nucleotide sequence ID" value="NZ_JACIIZ010000017.1"/>
</dbReference>
<comment type="caution">
    <text evidence="1">The sequence shown here is derived from an EMBL/GenBank/DDBJ whole genome shotgun (WGS) entry which is preliminary data.</text>
</comment>
<proteinExistence type="predicted"/>
<dbReference type="Proteomes" id="UP000539175">
    <property type="component" value="Unassembled WGS sequence"/>
</dbReference>
<organism evidence="1 2">
    <name type="scientific">Nitrospirillum iridis</name>
    <dbReference type="NCBI Taxonomy" id="765888"/>
    <lineage>
        <taxon>Bacteria</taxon>
        <taxon>Pseudomonadati</taxon>
        <taxon>Pseudomonadota</taxon>
        <taxon>Alphaproteobacteria</taxon>
        <taxon>Rhodospirillales</taxon>
        <taxon>Azospirillaceae</taxon>
        <taxon>Nitrospirillum</taxon>
    </lineage>
</organism>